<comment type="caution">
    <text evidence="2">The sequence shown here is derived from an EMBL/GenBank/DDBJ whole genome shotgun (WGS) entry which is preliminary data.</text>
</comment>
<proteinExistence type="predicted"/>
<sequence length="124" mass="13446">MVAEPVSSMTFISSRESGENVSLLLSSSEDTDEELPGMQKHDRASLYPVLSIARPQQTPATESTGTKRRPAPEGARQPGKTDLGLSLLLRNVPTSWDNLYNKAHTLGKTNGSSYSSRQQAALLM</sequence>
<keyword evidence="3" id="KW-1185">Reference proteome</keyword>
<gene>
    <name evidence="2" type="ORF">GRJ2_001704000</name>
</gene>
<protein>
    <submittedName>
        <fullName evidence="2">Uncharacterized protein</fullName>
    </submittedName>
</protein>
<feature type="compositionally biased region" description="Polar residues" evidence="1">
    <location>
        <begin position="54"/>
        <end position="64"/>
    </location>
</feature>
<evidence type="ECO:0000313" key="2">
    <source>
        <dbReference type="EMBL" id="GAB0192387.1"/>
    </source>
</evidence>
<dbReference type="EMBL" id="BAAFJT010000007">
    <property type="protein sequence ID" value="GAB0192387.1"/>
    <property type="molecule type" value="Genomic_DNA"/>
</dbReference>
<evidence type="ECO:0000256" key="1">
    <source>
        <dbReference type="SAM" id="MobiDB-lite"/>
    </source>
</evidence>
<feature type="region of interest" description="Disordered" evidence="1">
    <location>
        <begin position="1"/>
        <end position="84"/>
    </location>
</feature>
<dbReference type="AlphaFoldDB" id="A0ABC9X6M0"/>
<reference evidence="2 3" key="1">
    <citation type="submission" date="2024-06" db="EMBL/GenBank/DDBJ databases">
        <title>The draft genome of Grus japonensis, version 3.</title>
        <authorList>
            <person name="Nabeshima K."/>
            <person name="Suzuki S."/>
            <person name="Onuma M."/>
        </authorList>
    </citation>
    <scope>NUCLEOTIDE SEQUENCE [LARGE SCALE GENOMIC DNA]</scope>
    <source>
        <strain evidence="2 3">451A</strain>
    </source>
</reference>
<accession>A0ABC9X6M0</accession>
<evidence type="ECO:0000313" key="3">
    <source>
        <dbReference type="Proteomes" id="UP001623348"/>
    </source>
</evidence>
<dbReference type="Proteomes" id="UP001623348">
    <property type="component" value="Unassembled WGS sequence"/>
</dbReference>
<name>A0ABC9X6M0_GRUJA</name>
<organism evidence="2 3">
    <name type="scientific">Grus japonensis</name>
    <name type="common">Japanese crane</name>
    <name type="synonym">Red-crowned crane</name>
    <dbReference type="NCBI Taxonomy" id="30415"/>
    <lineage>
        <taxon>Eukaryota</taxon>
        <taxon>Metazoa</taxon>
        <taxon>Chordata</taxon>
        <taxon>Craniata</taxon>
        <taxon>Vertebrata</taxon>
        <taxon>Euteleostomi</taxon>
        <taxon>Archelosauria</taxon>
        <taxon>Archosauria</taxon>
        <taxon>Dinosauria</taxon>
        <taxon>Saurischia</taxon>
        <taxon>Theropoda</taxon>
        <taxon>Coelurosauria</taxon>
        <taxon>Aves</taxon>
        <taxon>Neognathae</taxon>
        <taxon>Neoaves</taxon>
        <taxon>Gruiformes</taxon>
        <taxon>Gruidae</taxon>
        <taxon>Grus</taxon>
    </lineage>
</organism>